<dbReference type="AlphaFoldDB" id="A0A9J5WVL6"/>
<proteinExistence type="predicted"/>
<comment type="caution">
    <text evidence="1">The sequence shown here is derived from an EMBL/GenBank/DDBJ whole genome shotgun (WGS) entry which is preliminary data.</text>
</comment>
<sequence>MDELGSFLAKIFVRTSMAIYHDFRKLLVQEKIFLQELSMGKECFYQTIMYLKNKINLKK</sequence>
<keyword evidence="2" id="KW-1185">Reference proteome</keyword>
<protein>
    <submittedName>
        <fullName evidence="1">Uncharacterized protein</fullName>
    </submittedName>
</protein>
<name>A0A9J5WVL6_SOLCO</name>
<reference evidence="1 2" key="1">
    <citation type="submission" date="2020-09" db="EMBL/GenBank/DDBJ databases">
        <title>De no assembly of potato wild relative species, Solanum commersonii.</title>
        <authorList>
            <person name="Cho K."/>
        </authorList>
    </citation>
    <scope>NUCLEOTIDE SEQUENCE [LARGE SCALE GENOMIC DNA]</scope>
    <source>
        <strain evidence="1">LZ3.2</strain>
        <tissue evidence="1">Leaf</tissue>
    </source>
</reference>
<dbReference type="Proteomes" id="UP000824120">
    <property type="component" value="Chromosome 10"/>
</dbReference>
<organism evidence="1 2">
    <name type="scientific">Solanum commersonii</name>
    <name type="common">Commerson's wild potato</name>
    <name type="synonym">Commerson's nightshade</name>
    <dbReference type="NCBI Taxonomy" id="4109"/>
    <lineage>
        <taxon>Eukaryota</taxon>
        <taxon>Viridiplantae</taxon>
        <taxon>Streptophyta</taxon>
        <taxon>Embryophyta</taxon>
        <taxon>Tracheophyta</taxon>
        <taxon>Spermatophyta</taxon>
        <taxon>Magnoliopsida</taxon>
        <taxon>eudicotyledons</taxon>
        <taxon>Gunneridae</taxon>
        <taxon>Pentapetalae</taxon>
        <taxon>asterids</taxon>
        <taxon>lamiids</taxon>
        <taxon>Solanales</taxon>
        <taxon>Solanaceae</taxon>
        <taxon>Solanoideae</taxon>
        <taxon>Solaneae</taxon>
        <taxon>Solanum</taxon>
    </lineage>
</organism>
<gene>
    <name evidence="1" type="ORF">H5410_050469</name>
</gene>
<dbReference type="EMBL" id="JACXVP010000010">
    <property type="protein sequence ID" value="KAG5579842.1"/>
    <property type="molecule type" value="Genomic_DNA"/>
</dbReference>
<evidence type="ECO:0000313" key="2">
    <source>
        <dbReference type="Proteomes" id="UP000824120"/>
    </source>
</evidence>
<accession>A0A9J5WVL6</accession>
<evidence type="ECO:0000313" key="1">
    <source>
        <dbReference type="EMBL" id="KAG5579842.1"/>
    </source>
</evidence>